<feature type="region of interest" description="Disordered" evidence="7">
    <location>
        <begin position="1"/>
        <end position="70"/>
    </location>
</feature>
<accession>A0A2G9HZC7</accession>
<keyword evidence="3" id="KW-0805">Transcription regulation</keyword>
<dbReference type="FunFam" id="1.10.10.60:FF:000016">
    <property type="entry name" value="Transcriptional activator Myb isoform A"/>
    <property type="match status" value="1"/>
</dbReference>
<dbReference type="GO" id="GO:0000978">
    <property type="term" value="F:RNA polymerase II cis-regulatory region sequence-specific DNA binding"/>
    <property type="evidence" value="ECO:0007669"/>
    <property type="project" value="TreeGrafter"/>
</dbReference>
<dbReference type="InterPro" id="IPR017930">
    <property type="entry name" value="Myb_dom"/>
</dbReference>
<proteinExistence type="predicted"/>
<feature type="compositionally biased region" description="Polar residues" evidence="7">
    <location>
        <begin position="36"/>
        <end position="47"/>
    </location>
</feature>
<feature type="compositionally biased region" description="Polar residues" evidence="7">
    <location>
        <begin position="468"/>
        <end position="495"/>
    </location>
</feature>
<dbReference type="GO" id="GO:0000981">
    <property type="term" value="F:DNA-binding transcription factor activity, RNA polymerase II-specific"/>
    <property type="evidence" value="ECO:0007669"/>
    <property type="project" value="TreeGrafter"/>
</dbReference>
<feature type="region of interest" description="Disordered" evidence="7">
    <location>
        <begin position="453"/>
        <end position="495"/>
    </location>
</feature>
<keyword evidence="4" id="KW-0238">DNA-binding</keyword>
<evidence type="ECO:0000313" key="11">
    <source>
        <dbReference type="Proteomes" id="UP000231279"/>
    </source>
</evidence>
<comment type="subcellular location">
    <subcellularLocation>
        <location evidence="1">Nucleus</location>
    </subcellularLocation>
</comment>
<dbReference type="InterPro" id="IPR050560">
    <property type="entry name" value="MYB_TF"/>
</dbReference>
<feature type="domain" description="Myb-like" evidence="8">
    <location>
        <begin position="109"/>
        <end position="160"/>
    </location>
</feature>
<evidence type="ECO:0000259" key="9">
    <source>
        <dbReference type="PROSITE" id="PS51294"/>
    </source>
</evidence>
<protein>
    <submittedName>
        <fullName evidence="10">Transcription factor, Myb superfamily</fullName>
    </submittedName>
</protein>
<keyword evidence="2" id="KW-0677">Repeat</keyword>
<dbReference type="GO" id="GO:0005634">
    <property type="term" value="C:nucleus"/>
    <property type="evidence" value="ECO:0007669"/>
    <property type="project" value="UniProtKB-SubCell"/>
</dbReference>
<feature type="domain" description="Myb-like" evidence="8">
    <location>
        <begin position="57"/>
        <end position="108"/>
    </location>
</feature>
<dbReference type="SUPFAM" id="SSF46689">
    <property type="entry name" value="Homeodomain-like"/>
    <property type="match status" value="2"/>
</dbReference>
<comment type="caution">
    <text evidence="10">The sequence shown here is derived from an EMBL/GenBank/DDBJ whole genome shotgun (WGS) entry which is preliminary data.</text>
</comment>
<dbReference type="STRING" id="429701.A0A2G9HZC7"/>
<dbReference type="Pfam" id="PF00249">
    <property type="entry name" value="Myb_DNA-binding"/>
    <property type="match status" value="3"/>
</dbReference>
<dbReference type="AlphaFoldDB" id="A0A2G9HZC7"/>
<keyword evidence="5" id="KW-0804">Transcription</keyword>
<organism evidence="10 11">
    <name type="scientific">Handroanthus impetiginosus</name>
    <dbReference type="NCBI Taxonomy" id="429701"/>
    <lineage>
        <taxon>Eukaryota</taxon>
        <taxon>Viridiplantae</taxon>
        <taxon>Streptophyta</taxon>
        <taxon>Embryophyta</taxon>
        <taxon>Tracheophyta</taxon>
        <taxon>Spermatophyta</taxon>
        <taxon>Magnoliopsida</taxon>
        <taxon>eudicotyledons</taxon>
        <taxon>Gunneridae</taxon>
        <taxon>Pentapetalae</taxon>
        <taxon>asterids</taxon>
        <taxon>lamiids</taxon>
        <taxon>Lamiales</taxon>
        <taxon>Bignoniaceae</taxon>
        <taxon>Crescentiina</taxon>
        <taxon>Tabebuia alliance</taxon>
        <taxon>Handroanthus</taxon>
    </lineage>
</organism>
<dbReference type="FunFam" id="1.10.10.60:FF:000010">
    <property type="entry name" value="Transcriptional activator Myb isoform A"/>
    <property type="match status" value="1"/>
</dbReference>
<evidence type="ECO:0000256" key="5">
    <source>
        <dbReference type="ARBA" id="ARBA00023163"/>
    </source>
</evidence>
<dbReference type="CDD" id="cd00167">
    <property type="entry name" value="SANT"/>
    <property type="match status" value="3"/>
</dbReference>
<evidence type="ECO:0000256" key="4">
    <source>
        <dbReference type="ARBA" id="ARBA00023125"/>
    </source>
</evidence>
<dbReference type="PANTHER" id="PTHR45614">
    <property type="entry name" value="MYB PROTEIN-RELATED"/>
    <property type="match status" value="1"/>
</dbReference>
<feature type="compositionally biased region" description="Low complexity" evidence="7">
    <location>
        <begin position="26"/>
        <end position="35"/>
    </location>
</feature>
<feature type="domain" description="Myb-like" evidence="8">
    <location>
        <begin position="161"/>
        <end position="211"/>
    </location>
</feature>
<evidence type="ECO:0000313" key="10">
    <source>
        <dbReference type="EMBL" id="PIN22867.1"/>
    </source>
</evidence>
<dbReference type="PANTHER" id="PTHR45614:SF252">
    <property type="entry name" value="TRANSCRIPTION FACTOR MYB3R-2-LIKE"/>
    <property type="match status" value="1"/>
</dbReference>
<dbReference type="Gene3D" id="1.10.10.60">
    <property type="entry name" value="Homeodomain-like"/>
    <property type="match status" value="3"/>
</dbReference>
<dbReference type="PROSITE" id="PS50090">
    <property type="entry name" value="MYB_LIKE"/>
    <property type="match status" value="3"/>
</dbReference>
<dbReference type="EMBL" id="NKXS01000681">
    <property type="protein sequence ID" value="PIN22867.1"/>
    <property type="molecule type" value="Genomic_DNA"/>
</dbReference>
<evidence type="ECO:0000259" key="8">
    <source>
        <dbReference type="PROSITE" id="PS50090"/>
    </source>
</evidence>
<name>A0A2G9HZC7_9LAMI</name>
<feature type="compositionally biased region" description="Basic and acidic residues" evidence="7">
    <location>
        <begin position="1"/>
        <end position="23"/>
    </location>
</feature>
<evidence type="ECO:0000256" key="1">
    <source>
        <dbReference type="ARBA" id="ARBA00004123"/>
    </source>
</evidence>
<feature type="domain" description="HTH myb-type" evidence="9">
    <location>
        <begin position="165"/>
        <end position="215"/>
    </location>
</feature>
<keyword evidence="6" id="KW-0539">Nucleus</keyword>
<feature type="compositionally biased region" description="Polar residues" evidence="7">
    <location>
        <begin position="314"/>
        <end position="323"/>
    </location>
</feature>
<dbReference type="InterPro" id="IPR009057">
    <property type="entry name" value="Homeodomain-like_sf"/>
</dbReference>
<evidence type="ECO:0000256" key="6">
    <source>
        <dbReference type="ARBA" id="ARBA00023242"/>
    </source>
</evidence>
<feature type="domain" description="HTH myb-type" evidence="9">
    <location>
        <begin position="109"/>
        <end position="164"/>
    </location>
</feature>
<dbReference type="PROSITE" id="PS51294">
    <property type="entry name" value="HTH_MYB"/>
    <property type="match status" value="3"/>
</dbReference>
<gene>
    <name evidence="10" type="ORF">CDL12_04418</name>
</gene>
<dbReference type="OrthoDB" id="2143914at2759"/>
<dbReference type="Proteomes" id="UP000231279">
    <property type="component" value="Unassembled WGS sequence"/>
</dbReference>
<evidence type="ECO:0000256" key="2">
    <source>
        <dbReference type="ARBA" id="ARBA00022737"/>
    </source>
</evidence>
<evidence type="ECO:0000256" key="3">
    <source>
        <dbReference type="ARBA" id="ARBA00023015"/>
    </source>
</evidence>
<keyword evidence="11" id="KW-1185">Reference proteome</keyword>
<reference evidence="11" key="1">
    <citation type="journal article" date="2018" name="Gigascience">
        <title>Genome assembly of the Pink Ipe (Handroanthus impetiginosus, Bignoniaceae), a highly valued, ecologically keystone Neotropical timber forest tree.</title>
        <authorList>
            <person name="Silva-Junior O.B."/>
            <person name="Grattapaglia D."/>
            <person name="Novaes E."/>
            <person name="Collevatti R.G."/>
        </authorList>
    </citation>
    <scope>NUCLEOTIDE SEQUENCE [LARGE SCALE GENOMIC DNA]</scope>
    <source>
        <strain evidence="11">cv. UFG-1</strain>
    </source>
</reference>
<evidence type="ECO:0000256" key="7">
    <source>
        <dbReference type="SAM" id="MobiDB-lite"/>
    </source>
</evidence>
<sequence>MAEEVMDKVKKETSTPETTKEVRFASCSSFSESSCDTVTPRSSSDSGFSLHRRSGPARRSSQAGWTEEEDKQLTEAVQRFEGKSWKKIAECMPGRTDVQCLHRWQKVLNPDLIKSPWTKEEDDCIIELVGKYGSKKWSTIAKSLPGRIGKQCRERWHNHLDPAIRKDAWTEGEEEILARYHKMLGNKWAEIAKFLPGRTDNAIKNHWNCSVKKRLDVNLPRVSAPELQGNATPHISNNEEKPESRSCRMFCNLGEARNSSQKRDPEDTEDAFSTTLALGDAIFSGDVSAFLGCSRSSEGVRNLIEPLDGDQFDQFSSVTSESSGKLPFRGSADKSRSWEPPSNSSGNNMDACCSIETDHANAELVHPITNAGTFESPKRPRYSSCVADDGSGCSPVDTSLSLSLCGSSDESQKAGKRSKVYATPPLVDQECGFMSYEPPKSTPLGVPNSVGSTACMDKNTERSHQHSHSCPGNKSLSISTNDGSPESMLKNSAMSYRNTPSILRRKTFREAANGSYSSRFRTAIRIISFGSDSEDVPSKDSTCGKSVSGQALGRRLDHVFDMEWDSTTGRRCTPGSTTTTSELKFDAKMMLTP</sequence>
<feature type="domain" description="HTH myb-type" evidence="9">
    <location>
        <begin position="65"/>
        <end position="108"/>
    </location>
</feature>
<feature type="region of interest" description="Disordered" evidence="7">
    <location>
        <begin position="314"/>
        <end position="352"/>
    </location>
</feature>
<dbReference type="SMART" id="SM00717">
    <property type="entry name" value="SANT"/>
    <property type="match status" value="3"/>
</dbReference>
<dbReference type="InterPro" id="IPR001005">
    <property type="entry name" value="SANT/Myb"/>
</dbReference>